<dbReference type="InterPro" id="IPR049578">
    <property type="entry name" value="CAXIP1-like_GIY-YIG_dom"/>
</dbReference>
<dbReference type="Proteomes" id="UP000729701">
    <property type="component" value="Unassembled WGS sequence"/>
</dbReference>
<sequence length="181" mass="20759">MTTEIDNSSLKTIESVAYIDASGQFPEQFEGKIGVYAIFDEEKVLQFVGYSRDVFLSLKQHLVRQPQLCYWVKVQTIERPSRTILESIENAWIAENGSVPAGNGDDKEKWTQPINVKELMTQEEQANYDKPVNDEMAQIKIIKNVARRVEAEILKVLEARGLQVQMRFNPKLKEEGLLDLK</sequence>
<reference evidence="1" key="2">
    <citation type="journal article" date="2022" name="Microbiol. Resour. Announc.">
        <title>Metagenome Sequencing to Explore Phylogenomics of Terrestrial Cyanobacteria.</title>
        <authorList>
            <person name="Ward R.D."/>
            <person name="Stajich J.E."/>
            <person name="Johansen J.R."/>
            <person name="Huntemann M."/>
            <person name="Clum A."/>
            <person name="Foster B."/>
            <person name="Foster B."/>
            <person name="Roux S."/>
            <person name="Palaniappan K."/>
            <person name="Varghese N."/>
            <person name="Mukherjee S."/>
            <person name="Reddy T.B.K."/>
            <person name="Daum C."/>
            <person name="Copeland A."/>
            <person name="Chen I.A."/>
            <person name="Ivanova N.N."/>
            <person name="Kyrpides N.C."/>
            <person name="Shapiro N."/>
            <person name="Eloe-Fadrosh E.A."/>
            <person name="Pietrasiak N."/>
        </authorList>
    </citation>
    <scope>NUCLEOTIDE SEQUENCE</scope>
    <source>
        <strain evidence="1">GSE-NOS-MK-12-04C</strain>
    </source>
</reference>
<evidence type="ECO:0000313" key="2">
    <source>
        <dbReference type="Proteomes" id="UP000729701"/>
    </source>
</evidence>
<organism evidence="1 2">
    <name type="scientific">Cyanomargarita calcarea GSE-NOS-MK-12-04C</name>
    <dbReference type="NCBI Taxonomy" id="2839659"/>
    <lineage>
        <taxon>Bacteria</taxon>
        <taxon>Bacillati</taxon>
        <taxon>Cyanobacteriota</taxon>
        <taxon>Cyanophyceae</taxon>
        <taxon>Nostocales</taxon>
        <taxon>Cyanomargaritaceae</taxon>
        <taxon>Cyanomargarita</taxon>
    </lineage>
</organism>
<accession>A0A951QH45</accession>
<gene>
    <name evidence="1" type="ORF">KME60_02535</name>
</gene>
<comment type="caution">
    <text evidence="1">The sequence shown here is derived from an EMBL/GenBank/DDBJ whole genome shotgun (WGS) entry which is preliminary data.</text>
</comment>
<dbReference type="EMBL" id="JAHHGZ010000002">
    <property type="protein sequence ID" value="MBW4666334.1"/>
    <property type="molecule type" value="Genomic_DNA"/>
</dbReference>
<dbReference type="AlphaFoldDB" id="A0A951QH45"/>
<reference evidence="1" key="1">
    <citation type="submission" date="2021-05" db="EMBL/GenBank/DDBJ databases">
        <authorList>
            <person name="Pietrasiak N."/>
            <person name="Ward R."/>
            <person name="Stajich J.E."/>
            <person name="Kurbessoian T."/>
        </authorList>
    </citation>
    <scope>NUCLEOTIDE SEQUENCE</scope>
    <source>
        <strain evidence="1">GSE-NOS-MK-12-04C</strain>
    </source>
</reference>
<proteinExistence type="predicted"/>
<dbReference type="CDD" id="cd10450">
    <property type="entry name" value="GIY-YIG_AtGrxS16_like"/>
    <property type="match status" value="1"/>
</dbReference>
<protein>
    <submittedName>
        <fullName evidence="1">GIY-YIG nuclease family protein</fullName>
    </submittedName>
</protein>
<name>A0A951QH45_9CYAN</name>
<evidence type="ECO:0000313" key="1">
    <source>
        <dbReference type="EMBL" id="MBW4666334.1"/>
    </source>
</evidence>